<reference evidence="8 9" key="1">
    <citation type="journal article" date="2022" name="Front. Microbiol.">
        <title>High genomic differentiation and limited gene flow indicate recent cryptic speciation within the genus Laspinema (cyanobacteria).</title>
        <authorList>
            <person name="Stanojkovic A."/>
            <person name="Skoupy S."/>
            <person name="Skaloud P."/>
            <person name="Dvorak P."/>
        </authorList>
    </citation>
    <scope>NUCLEOTIDE SEQUENCE [LARGE SCALE GENOMIC DNA]</scope>
    <source>
        <strain evidence="8 9">D2a</strain>
    </source>
</reference>
<keyword evidence="4 8" id="KW-0378">Hydrolase</keyword>
<dbReference type="RefSeq" id="WP_368008307.1">
    <property type="nucleotide sequence ID" value="NZ_JAMXFF010000038.1"/>
</dbReference>
<protein>
    <recommendedName>
        <fullName evidence="1">bis(5'-nucleosyl)-tetraphosphatase (symmetrical)</fullName>
        <ecNumber evidence="1">3.6.1.41</ecNumber>
    </recommendedName>
</protein>
<evidence type="ECO:0000256" key="1">
    <source>
        <dbReference type="ARBA" id="ARBA00012506"/>
    </source>
</evidence>
<evidence type="ECO:0000259" key="7">
    <source>
        <dbReference type="SMART" id="SM00471"/>
    </source>
</evidence>
<comment type="catalytic activity">
    <reaction evidence="6">
        <text>P(1),P(4)-bis(5'-adenosyl) tetraphosphate + H2O = 2 ADP + 2 H(+)</text>
        <dbReference type="Rhea" id="RHEA:24252"/>
        <dbReference type="ChEBI" id="CHEBI:15377"/>
        <dbReference type="ChEBI" id="CHEBI:15378"/>
        <dbReference type="ChEBI" id="CHEBI:58141"/>
        <dbReference type="ChEBI" id="CHEBI:456216"/>
        <dbReference type="EC" id="3.6.1.41"/>
    </reaction>
</comment>
<dbReference type="Gene3D" id="1.10.3210.10">
    <property type="entry name" value="Hypothetical protein af1432"/>
    <property type="match status" value="1"/>
</dbReference>
<dbReference type="CDD" id="cd00077">
    <property type="entry name" value="HDc"/>
    <property type="match status" value="1"/>
</dbReference>
<dbReference type="InterPro" id="IPR051094">
    <property type="entry name" value="Diverse_Catalytic_Enzymes"/>
</dbReference>
<dbReference type="EMBL" id="JAMXFF010000038">
    <property type="protein sequence ID" value="MCT7968821.1"/>
    <property type="molecule type" value="Genomic_DNA"/>
</dbReference>
<evidence type="ECO:0000313" key="9">
    <source>
        <dbReference type="Proteomes" id="UP001525890"/>
    </source>
</evidence>
<dbReference type="GO" id="GO:0008803">
    <property type="term" value="F:bis(5'-nucleosyl)-tetraphosphatase (symmetrical) activity"/>
    <property type="evidence" value="ECO:0007669"/>
    <property type="project" value="UniProtKB-EC"/>
</dbReference>
<keyword evidence="9" id="KW-1185">Reference proteome</keyword>
<keyword evidence="5" id="KW-0408">Iron</keyword>
<evidence type="ECO:0000256" key="6">
    <source>
        <dbReference type="ARBA" id="ARBA00049417"/>
    </source>
</evidence>
<dbReference type="PANTHER" id="PTHR35795">
    <property type="entry name" value="SLR1885 PROTEIN"/>
    <property type="match status" value="1"/>
</dbReference>
<dbReference type="InterPro" id="IPR006674">
    <property type="entry name" value="HD_domain"/>
</dbReference>
<organism evidence="8 9">
    <name type="scientific">Laspinema palackyanum D2a</name>
    <dbReference type="NCBI Taxonomy" id="2953684"/>
    <lineage>
        <taxon>Bacteria</taxon>
        <taxon>Bacillati</taxon>
        <taxon>Cyanobacteriota</taxon>
        <taxon>Cyanophyceae</taxon>
        <taxon>Oscillatoriophycideae</taxon>
        <taxon>Oscillatoriales</taxon>
        <taxon>Laspinemataceae</taxon>
        <taxon>Laspinema</taxon>
        <taxon>Laspinema palackyanum</taxon>
    </lineage>
</organism>
<proteinExistence type="predicted"/>
<dbReference type="Proteomes" id="UP001525890">
    <property type="component" value="Unassembled WGS sequence"/>
</dbReference>
<feature type="domain" description="HD/PDEase" evidence="7">
    <location>
        <begin position="13"/>
        <end position="141"/>
    </location>
</feature>
<evidence type="ECO:0000256" key="3">
    <source>
        <dbReference type="ARBA" id="ARBA00022741"/>
    </source>
</evidence>
<dbReference type="PANTHER" id="PTHR35795:SF1">
    <property type="entry name" value="BIS(5'-NUCLEOSYL)-TETRAPHOSPHATASE, SYMMETRICAL"/>
    <property type="match status" value="1"/>
</dbReference>
<dbReference type="InterPro" id="IPR005249">
    <property type="entry name" value="YqeK"/>
</dbReference>
<evidence type="ECO:0000256" key="5">
    <source>
        <dbReference type="ARBA" id="ARBA00023004"/>
    </source>
</evidence>
<keyword evidence="2" id="KW-0479">Metal-binding</keyword>
<dbReference type="NCBIfam" id="TIGR00488">
    <property type="entry name" value="bis(5'-nucleosyl)-tetraphosphatase (symmetrical) YqeK"/>
    <property type="match status" value="1"/>
</dbReference>
<comment type="caution">
    <text evidence="8">The sequence shown here is derived from an EMBL/GenBank/DDBJ whole genome shotgun (WGS) entry which is preliminary data.</text>
</comment>
<dbReference type="InterPro" id="IPR003607">
    <property type="entry name" value="HD/PDEase_dom"/>
</dbReference>
<dbReference type="SMART" id="SM00471">
    <property type="entry name" value="HDc"/>
    <property type="match status" value="1"/>
</dbReference>
<dbReference type="Pfam" id="PF01966">
    <property type="entry name" value="HD"/>
    <property type="match status" value="1"/>
</dbReference>
<evidence type="ECO:0000256" key="2">
    <source>
        <dbReference type="ARBA" id="ARBA00022723"/>
    </source>
</evidence>
<gene>
    <name evidence="8" type="primary">yqeK</name>
    <name evidence="8" type="ORF">NG799_21150</name>
</gene>
<accession>A0ABT2MY81</accession>
<evidence type="ECO:0000313" key="8">
    <source>
        <dbReference type="EMBL" id="MCT7968821.1"/>
    </source>
</evidence>
<keyword evidence="3" id="KW-0547">Nucleotide-binding</keyword>
<dbReference type="SUPFAM" id="SSF109604">
    <property type="entry name" value="HD-domain/PDEase-like"/>
    <property type="match status" value="1"/>
</dbReference>
<sequence length="204" mass="23433">MRDRILSWLEHHVTPPRLQHIVRVETFCGELAEHHQLDVEKAKQAGLMHDLAKYFKPQRLLQIAQTEGLELDEILTGEPHLLHAEVSAIVARDEFGVKDEDILEAIRNHTLGSPQMSQLSCVVYVADTLEPGRGTSAELEQLRQICFENLVAAVWQTGDYCIRHLVEHQRMIHPRTILTRNWAMQQSKEQHRTQRVSASDRISA</sequence>
<dbReference type="EC" id="3.6.1.41" evidence="1"/>
<name>A0ABT2MY81_9CYAN</name>
<evidence type="ECO:0000256" key="4">
    <source>
        <dbReference type="ARBA" id="ARBA00022801"/>
    </source>
</evidence>